<evidence type="ECO:0000313" key="2">
    <source>
        <dbReference type="EMBL" id="JAH70248.1"/>
    </source>
</evidence>
<organism evidence="2">
    <name type="scientific">Anguilla anguilla</name>
    <name type="common">European freshwater eel</name>
    <name type="synonym">Muraena anguilla</name>
    <dbReference type="NCBI Taxonomy" id="7936"/>
    <lineage>
        <taxon>Eukaryota</taxon>
        <taxon>Metazoa</taxon>
        <taxon>Chordata</taxon>
        <taxon>Craniata</taxon>
        <taxon>Vertebrata</taxon>
        <taxon>Euteleostomi</taxon>
        <taxon>Actinopterygii</taxon>
        <taxon>Neopterygii</taxon>
        <taxon>Teleostei</taxon>
        <taxon>Anguilliformes</taxon>
        <taxon>Anguillidae</taxon>
        <taxon>Anguilla</taxon>
    </lineage>
</organism>
<proteinExistence type="predicted"/>
<dbReference type="AlphaFoldDB" id="A0A0E9UZ67"/>
<reference evidence="2" key="2">
    <citation type="journal article" date="2015" name="Fish Shellfish Immunol.">
        <title>Early steps in the European eel (Anguilla anguilla)-Vibrio vulnificus interaction in the gills: Role of the RtxA13 toxin.</title>
        <authorList>
            <person name="Callol A."/>
            <person name="Pajuelo D."/>
            <person name="Ebbesson L."/>
            <person name="Teles M."/>
            <person name="MacKenzie S."/>
            <person name="Amaro C."/>
        </authorList>
    </citation>
    <scope>NUCLEOTIDE SEQUENCE</scope>
</reference>
<dbReference type="EMBL" id="GBXM01038329">
    <property type="protein sequence ID" value="JAH70248.1"/>
    <property type="molecule type" value="Transcribed_RNA"/>
</dbReference>
<feature type="compositionally biased region" description="Basic and acidic residues" evidence="1">
    <location>
        <begin position="21"/>
        <end position="30"/>
    </location>
</feature>
<accession>A0A0E9UZ67</accession>
<protein>
    <submittedName>
        <fullName evidence="2">Uncharacterized protein</fullName>
    </submittedName>
</protein>
<evidence type="ECO:0000256" key="1">
    <source>
        <dbReference type="SAM" id="MobiDB-lite"/>
    </source>
</evidence>
<feature type="region of interest" description="Disordered" evidence="1">
    <location>
        <begin position="1"/>
        <end position="30"/>
    </location>
</feature>
<name>A0A0E9UZ67_ANGAN</name>
<reference evidence="2" key="1">
    <citation type="submission" date="2014-11" db="EMBL/GenBank/DDBJ databases">
        <authorList>
            <person name="Amaro Gonzalez C."/>
        </authorList>
    </citation>
    <scope>NUCLEOTIDE SEQUENCE</scope>
</reference>
<sequence>MKRVECSREQSPSPFLSGFLKSRDRAHQKF</sequence>